<accession>A0AAU9PQB9</accession>
<dbReference type="Gene3D" id="3.80.10.10">
    <property type="entry name" value="Ribonuclease Inhibitor"/>
    <property type="match status" value="5"/>
</dbReference>
<dbReference type="Gene3D" id="2.70.98.10">
    <property type="match status" value="1"/>
</dbReference>
<dbReference type="Pfam" id="PF13855">
    <property type="entry name" value="LRR_8"/>
    <property type="match status" value="1"/>
</dbReference>
<dbReference type="SUPFAM" id="SSF52058">
    <property type="entry name" value="L domain-like"/>
    <property type="match status" value="2"/>
</dbReference>
<name>A0AAU9PQB9_9ASTR</name>
<dbReference type="PRINTS" id="PR00019">
    <property type="entry name" value="LEURICHRPT"/>
</dbReference>
<comment type="caution">
    <text evidence="12">The sequence shown here is derived from an EMBL/GenBank/DDBJ whole genome shotgun (WGS) entry which is preliminary data.</text>
</comment>
<dbReference type="FunFam" id="3.80.10.10:FF:000129">
    <property type="entry name" value="Leucine-rich repeat receptor-like kinase"/>
    <property type="match status" value="1"/>
</dbReference>
<protein>
    <recommendedName>
        <fullName evidence="11">Disease resistance R13L4/SHOC-2-like LRR domain-containing protein</fullName>
    </recommendedName>
</protein>
<evidence type="ECO:0000313" key="12">
    <source>
        <dbReference type="EMBL" id="CAH1452349.1"/>
    </source>
</evidence>
<evidence type="ECO:0000256" key="5">
    <source>
        <dbReference type="ARBA" id="ARBA00022692"/>
    </source>
</evidence>
<keyword evidence="10" id="KW-0325">Glycoprotein</keyword>
<keyword evidence="4" id="KW-0433">Leucine-rich repeat</keyword>
<dbReference type="InterPro" id="IPR032675">
    <property type="entry name" value="LRR_dom_sf"/>
</dbReference>
<organism evidence="12 13">
    <name type="scientific">Lactuca virosa</name>
    <dbReference type="NCBI Taxonomy" id="75947"/>
    <lineage>
        <taxon>Eukaryota</taxon>
        <taxon>Viridiplantae</taxon>
        <taxon>Streptophyta</taxon>
        <taxon>Embryophyta</taxon>
        <taxon>Tracheophyta</taxon>
        <taxon>Spermatophyta</taxon>
        <taxon>Magnoliopsida</taxon>
        <taxon>eudicotyledons</taxon>
        <taxon>Gunneridae</taxon>
        <taxon>Pentapetalae</taxon>
        <taxon>asterids</taxon>
        <taxon>campanulids</taxon>
        <taxon>Asterales</taxon>
        <taxon>Asteraceae</taxon>
        <taxon>Cichorioideae</taxon>
        <taxon>Cichorieae</taxon>
        <taxon>Lactucinae</taxon>
        <taxon>Lactuca</taxon>
    </lineage>
</organism>
<dbReference type="PANTHER" id="PTHR48063">
    <property type="entry name" value="LRR RECEPTOR-LIKE KINASE"/>
    <property type="match status" value="1"/>
</dbReference>
<dbReference type="PANTHER" id="PTHR48063:SF103">
    <property type="entry name" value="LEUCINE-RICH RECEPTOR-LIKE KINASE FAMILY PROTEIN"/>
    <property type="match status" value="1"/>
</dbReference>
<evidence type="ECO:0000313" key="13">
    <source>
        <dbReference type="Proteomes" id="UP001157418"/>
    </source>
</evidence>
<dbReference type="SMART" id="SM00369">
    <property type="entry name" value="LRR_TYP"/>
    <property type="match status" value="6"/>
</dbReference>
<dbReference type="GO" id="GO:0005975">
    <property type="term" value="P:carbohydrate metabolic process"/>
    <property type="evidence" value="ECO:0007669"/>
    <property type="project" value="InterPro"/>
</dbReference>
<dbReference type="InterPro" id="IPR046956">
    <property type="entry name" value="RLP23-like"/>
</dbReference>
<dbReference type="InterPro" id="IPR014718">
    <property type="entry name" value="GH-type_carb-bd"/>
</dbReference>
<dbReference type="InterPro" id="IPR011013">
    <property type="entry name" value="Gal_mutarotase_sf_dom"/>
</dbReference>
<evidence type="ECO:0000259" key="11">
    <source>
        <dbReference type="Pfam" id="PF23598"/>
    </source>
</evidence>
<comment type="similarity">
    <text evidence="2">Belongs to the RLP family.</text>
</comment>
<dbReference type="SUPFAM" id="SSF74650">
    <property type="entry name" value="Galactose mutarotase-like"/>
    <property type="match status" value="1"/>
</dbReference>
<evidence type="ECO:0000256" key="10">
    <source>
        <dbReference type="ARBA" id="ARBA00023180"/>
    </source>
</evidence>
<evidence type="ECO:0000256" key="2">
    <source>
        <dbReference type="ARBA" id="ARBA00009592"/>
    </source>
</evidence>
<dbReference type="Pfam" id="PF00560">
    <property type="entry name" value="LRR_1"/>
    <property type="match status" value="4"/>
</dbReference>
<dbReference type="Proteomes" id="UP001157418">
    <property type="component" value="Unassembled WGS sequence"/>
</dbReference>
<dbReference type="PROSITE" id="PS51450">
    <property type="entry name" value="LRR"/>
    <property type="match status" value="2"/>
</dbReference>
<dbReference type="InterPro" id="IPR055414">
    <property type="entry name" value="LRR_R13L4/SHOC2-like"/>
</dbReference>
<reference evidence="12 13" key="1">
    <citation type="submission" date="2022-01" db="EMBL/GenBank/DDBJ databases">
        <authorList>
            <person name="Xiong W."/>
            <person name="Schranz E."/>
        </authorList>
    </citation>
    <scope>NUCLEOTIDE SEQUENCE [LARGE SCALE GENOMIC DNA]</scope>
</reference>
<comment type="subcellular location">
    <subcellularLocation>
        <location evidence="1">Cell membrane</location>
        <topology evidence="1">Single-pass type I membrane protein</topology>
    </subcellularLocation>
</comment>
<keyword evidence="13" id="KW-1185">Reference proteome</keyword>
<keyword evidence="8" id="KW-1133">Transmembrane helix</keyword>
<proteinExistence type="inferred from homology"/>
<keyword evidence="7" id="KW-0677">Repeat</keyword>
<keyword evidence="6" id="KW-0732">Signal</keyword>
<evidence type="ECO:0000256" key="8">
    <source>
        <dbReference type="ARBA" id="ARBA00022989"/>
    </source>
</evidence>
<dbReference type="FunFam" id="3.80.10.10:FF:001678">
    <property type="entry name" value="Calmodulin-binding receptor kinase CaMRLK"/>
    <property type="match status" value="1"/>
</dbReference>
<evidence type="ECO:0000256" key="3">
    <source>
        <dbReference type="ARBA" id="ARBA00022475"/>
    </source>
</evidence>
<dbReference type="InterPro" id="IPR003591">
    <property type="entry name" value="Leu-rich_rpt_typical-subtyp"/>
</dbReference>
<evidence type="ECO:0000256" key="9">
    <source>
        <dbReference type="ARBA" id="ARBA00023136"/>
    </source>
</evidence>
<feature type="domain" description="Disease resistance R13L4/SHOC-2-like LRR" evidence="11">
    <location>
        <begin position="402"/>
        <end position="574"/>
    </location>
</feature>
<evidence type="ECO:0000256" key="7">
    <source>
        <dbReference type="ARBA" id="ARBA00022737"/>
    </source>
</evidence>
<sequence length="876" mass="97652">MAAASLLSLSLPKPTILIPKSTASTITTPSVTTFTETLDQKFGRKGIKFSEFDGTQIAELTVRNGSSLKLQLNNAHVTSYKPKVNWKDNDGFEEVLYTTSAAKGGIGLVINTAGDASKSKSVDLSEWIVKDADSDSIDALQMELSCTTSGTLDITYVISLYALSMATAVIIKNNGRKPVDLKTAILSHLKSKNRGGTAIQGLQGCKYCTQPPLTSQFEILSPSEAVKPEDPAWFSLGWEPEKKGGIWSVQDLPLTILKHKVSRVYGAPLEERLKEFYNTPPSKYETIDQGRELFFRVVRMGFEEIYVSSPGSLSEKYGEEYFICTGPATMLAPITIEPGEEWRGAQVIEHDNFVSAACTLSQFLTLSTWRIDQHDCCKWSGITCNNKTGHVTGLHIDSYGLVGEISHSLLNLTYLNHLDLFGNYFHGIIPTFIGSLTRLRYLDIRYNSLYGTIPQEFGNLTNLRVLYLGSIGRYGVENIEWLSHLYRLEELQMDGISLAKQNHWVDVILSLRKLSYLSLDGCELSHVVYPYSSSFFNSSSSIESLYLGNNNLTSSMYRWLFPLTTNKLRVLDLSSNMLDGIPKYLGINLCRLEALSLDNNSLVVEFPDFLNNLSGCASLSLKMLYAPRNQFTGSLSSEIQKFSSITSLDLSNNHLNGSISEKLWELPRLQTLDLSFNNLRVPSTYHFSNLSYVKYIDLTSCKLLGSRFPKWIQTFKNLTFLDLSNTGISDTIPLEFWDMWPSQLQHLNLSSNNISGKVPDLSSNFAQSSVIDLSSNRFYGPIPNVPSTLSTLNLSRNKFSGGISFICQIVDGFLSFLDLSHNSLIGRLPNCLWNFKHLRVLNLGHNNLFGSLPPSIGSLIQLKMFGKDKNANYLAL</sequence>
<dbReference type="Pfam" id="PF23598">
    <property type="entry name" value="LRR_14"/>
    <property type="match status" value="1"/>
</dbReference>
<dbReference type="GO" id="GO:0006952">
    <property type="term" value="P:defense response"/>
    <property type="evidence" value="ECO:0007669"/>
    <property type="project" value="UniProtKB-ARBA"/>
</dbReference>
<evidence type="ECO:0000256" key="1">
    <source>
        <dbReference type="ARBA" id="ARBA00004251"/>
    </source>
</evidence>
<dbReference type="GO" id="GO:0051707">
    <property type="term" value="P:response to other organism"/>
    <property type="evidence" value="ECO:0007669"/>
    <property type="project" value="UniProtKB-ARBA"/>
</dbReference>
<dbReference type="EMBL" id="CAKMRJ010005745">
    <property type="protein sequence ID" value="CAH1452349.1"/>
    <property type="molecule type" value="Genomic_DNA"/>
</dbReference>
<dbReference type="GO" id="GO:0030246">
    <property type="term" value="F:carbohydrate binding"/>
    <property type="evidence" value="ECO:0007669"/>
    <property type="project" value="InterPro"/>
</dbReference>
<keyword evidence="9" id="KW-0472">Membrane</keyword>
<keyword evidence="3" id="KW-1003">Cell membrane</keyword>
<dbReference type="InterPro" id="IPR001611">
    <property type="entry name" value="Leu-rich_rpt"/>
</dbReference>
<evidence type="ECO:0000256" key="4">
    <source>
        <dbReference type="ARBA" id="ARBA00022614"/>
    </source>
</evidence>
<evidence type="ECO:0000256" key="6">
    <source>
        <dbReference type="ARBA" id="ARBA00022729"/>
    </source>
</evidence>
<dbReference type="GO" id="GO:0003824">
    <property type="term" value="F:catalytic activity"/>
    <property type="evidence" value="ECO:0007669"/>
    <property type="project" value="InterPro"/>
</dbReference>
<keyword evidence="5" id="KW-0812">Transmembrane</keyword>
<gene>
    <name evidence="12" type="ORF">LVIROSA_LOCUS37652</name>
</gene>
<dbReference type="AlphaFoldDB" id="A0AAU9PQB9"/>
<dbReference type="GO" id="GO:0005886">
    <property type="term" value="C:plasma membrane"/>
    <property type="evidence" value="ECO:0007669"/>
    <property type="project" value="UniProtKB-SubCell"/>
</dbReference>